<evidence type="ECO:0000256" key="5">
    <source>
        <dbReference type="ARBA" id="ARBA00022777"/>
    </source>
</evidence>
<comment type="pathway">
    <text evidence="1">Polyol metabolism; glycerol degradation via glycerol kinase pathway; sn-glycerol 3-phosphate from glycerol: step 1/1.</text>
</comment>
<protein>
    <recommendedName>
        <fullName evidence="3">glycerol kinase</fullName>
        <ecNumber evidence="3">2.7.1.30</ecNumber>
    </recommendedName>
    <alternativeName>
        <fullName evidence="6">ATP:glycerol 3-phosphotransferase</fullName>
    </alternativeName>
</protein>
<dbReference type="GO" id="GO:0016301">
    <property type="term" value="F:kinase activity"/>
    <property type="evidence" value="ECO:0007669"/>
    <property type="project" value="UniProtKB-KW"/>
</dbReference>
<reference evidence="8 9" key="1">
    <citation type="submission" date="2021-06" db="EMBL/GenBank/DDBJ databases">
        <authorList>
            <person name="Palmer J.M."/>
        </authorList>
    </citation>
    <scope>NUCLEOTIDE SEQUENCE [LARGE SCALE GENOMIC DNA]</scope>
    <source>
        <strain evidence="8 9">XC_2019</strain>
        <tissue evidence="8">Muscle</tissue>
    </source>
</reference>
<dbReference type="InterPro" id="IPR018483">
    <property type="entry name" value="Carb_kinase_FGGY_CS"/>
</dbReference>
<evidence type="ECO:0000313" key="8">
    <source>
        <dbReference type="EMBL" id="MEQ2192864.1"/>
    </source>
</evidence>
<dbReference type="SUPFAM" id="SSF53067">
    <property type="entry name" value="Actin-like ATPase domain"/>
    <property type="match status" value="1"/>
</dbReference>
<dbReference type="Pfam" id="PF00370">
    <property type="entry name" value="FGGY_N"/>
    <property type="match status" value="1"/>
</dbReference>
<accession>A0ABV0QAS0</accession>
<dbReference type="InterPro" id="IPR018484">
    <property type="entry name" value="FGGY_N"/>
</dbReference>
<dbReference type="EMBL" id="JAHRIN010003921">
    <property type="protein sequence ID" value="MEQ2192864.1"/>
    <property type="molecule type" value="Genomic_DNA"/>
</dbReference>
<evidence type="ECO:0000256" key="1">
    <source>
        <dbReference type="ARBA" id="ARBA00005190"/>
    </source>
</evidence>
<organism evidence="8 9">
    <name type="scientific">Xenoophorus captivus</name>
    <dbReference type="NCBI Taxonomy" id="1517983"/>
    <lineage>
        <taxon>Eukaryota</taxon>
        <taxon>Metazoa</taxon>
        <taxon>Chordata</taxon>
        <taxon>Craniata</taxon>
        <taxon>Vertebrata</taxon>
        <taxon>Euteleostomi</taxon>
        <taxon>Actinopterygii</taxon>
        <taxon>Neopterygii</taxon>
        <taxon>Teleostei</taxon>
        <taxon>Neoteleostei</taxon>
        <taxon>Acanthomorphata</taxon>
        <taxon>Ovalentaria</taxon>
        <taxon>Atherinomorphae</taxon>
        <taxon>Cyprinodontiformes</taxon>
        <taxon>Goodeidae</taxon>
        <taxon>Xenoophorus</taxon>
    </lineage>
</organism>
<sequence length="59" mass="6501">HKTGLPISTYFSAVKLRWLLDNVDDVNKAVLSKRAMFGTVDSWIIWVGAVGKLPLAPGF</sequence>
<keyword evidence="4" id="KW-0808">Transferase</keyword>
<proteinExistence type="inferred from homology"/>
<comment type="caution">
    <text evidence="8">The sequence shown here is derived from an EMBL/GenBank/DDBJ whole genome shotgun (WGS) entry which is preliminary data.</text>
</comment>
<comment type="similarity">
    <text evidence="2">Belongs to the FGGY kinase family.</text>
</comment>
<evidence type="ECO:0000313" key="9">
    <source>
        <dbReference type="Proteomes" id="UP001434883"/>
    </source>
</evidence>
<gene>
    <name evidence="8" type="primary">GK3P</name>
    <name evidence="8" type="ORF">XENOCAPTIV_018657</name>
</gene>
<dbReference type="EC" id="2.7.1.30" evidence="3"/>
<name>A0ABV0QAS0_9TELE</name>
<evidence type="ECO:0000256" key="6">
    <source>
        <dbReference type="ARBA" id="ARBA00043149"/>
    </source>
</evidence>
<dbReference type="InterPro" id="IPR043129">
    <property type="entry name" value="ATPase_NBD"/>
</dbReference>
<keyword evidence="9" id="KW-1185">Reference proteome</keyword>
<evidence type="ECO:0000259" key="7">
    <source>
        <dbReference type="Pfam" id="PF00370"/>
    </source>
</evidence>
<evidence type="ECO:0000256" key="3">
    <source>
        <dbReference type="ARBA" id="ARBA00012099"/>
    </source>
</evidence>
<dbReference type="PROSITE" id="PS00933">
    <property type="entry name" value="FGGY_KINASES_1"/>
    <property type="match status" value="1"/>
</dbReference>
<evidence type="ECO:0000256" key="4">
    <source>
        <dbReference type="ARBA" id="ARBA00022679"/>
    </source>
</evidence>
<dbReference type="PANTHER" id="PTHR10196">
    <property type="entry name" value="SUGAR KINASE"/>
    <property type="match status" value="1"/>
</dbReference>
<dbReference type="Gene3D" id="3.30.420.40">
    <property type="match status" value="1"/>
</dbReference>
<feature type="non-terminal residue" evidence="8">
    <location>
        <position position="1"/>
    </location>
</feature>
<dbReference type="Proteomes" id="UP001434883">
    <property type="component" value="Unassembled WGS sequence"/>
</dbReference>
<dbReference type="PANTHER" id="PTHR10196:SF69">
    <property type="entry name" value="GLYCEROL KINASE"/>
    <property type="match status" value="1"/>
</dbReference>
<feature type="domain" description="Carbohydrate kinase FGGY N-terminal" evidence="7">
    <location>
        <begin position="2"/>
        <end position="46"/>
    </location>
</feature>
<evidence type="ECO:0000256" key="2">
    <source>
        <dbReference type="ARBA" id="ARBA00009156"/>
    </source>
</evidence>
<keyword evidence="5 8" id="KW-0418">Kinase</keyword>